<feature type="region of interest" description="Disordered" evidence="1">
    <location>
        <begin position="28"/>
        <end position="52"/>
    </location>
</feature>
<evidence type="ECO:0000313" key="3">
    <source>
        <dbReference type="Proteomes" id="UP000054217"/>
    </source>
</evidence>
<keyword evidence="3" id="KW-1185">Reference proteome</keyword>
<gene>
    <name evidence="2" type="ORF">M404DRAFT_29920</name>
</gene>
<evidence type="ECO:0000313" key="2">
    <source>
        <dbReference type="EMBL" id="KIO00100.1"/>
    </source>
</evidence>
<organism evidence="2 3">
    <name type="scientific">Pisolithus tinctorius Marx 270</name>
    <dbReference type="NCBI Taxonomy" id="870435"/>
    <lineage>
        <taxon>Eukaryota</taxon>
        <taxon>Fungi</taxon>
        <taxon>Dikarya</taxon>
        <taxon>Basidiomycota</taxon>
        <taxon>Agaricomycotina</taxon>
        <taxon>Agaricomycetes</taxon>
        <taxon>Agaricomycetidae</taxon>
        <taxon>Boletales</taxon>
        <taxon>Sclerodermatineae</taxon>
        <taxon>Pisolithaceae</taxon>
        <taxon>Pisolithus</taxon>
    </lineage>
</organism>
<dbReference type="Proteomes" id="UP000054217">
    <property type="component" value="Unassembled WGS sequence"/>
</dbReference>
<sequence>AATTDDFEEKLAEIQSVVSPITSKLYADGAGAGGSAGAPEDEDEPYFGHDEL</sequence>
<evidence type="ECO:0000256" key="1">
    <source>
        <dbReference type="SAM" id="MobiDB-lite"/>
    </source>
</evidence>
<protein>
    <submittedName>
        <fullName evidence="2">Uncharacterized protein</fullName>
    </submittedName>
</protein>
<feature type="non-terminal residue" evidence="2">
    <location>
        <position position="1"/>
    </location>
</feature>
<reference evidence="3" key="2">
    <citation type="submission" date="2015-01" db="EMBL/GenBank/DDBJ databases">
        <title>Evolutionary Origins and Diversification of the Mycorrhizal Mutualists.</title>
        <authorList>
            <consortium name="DOE Joint Genome Institute"/>
            <consortium name="Mycorrhizal Genomics Consortium"/>
            <person name="Kohler A."/>
            <person name="Kuo A."/>
            <person name="Nagy L.G."/>
            <person name="Floudas D."/>
            <person name="Copeland A."/>
            <person name="Barry K.W."/>
            <person name="Cichocki N."/>
            <person name="Veneault-Fourrey C."/>
            <person name="LaButti K."/>
            <person name="Lindquist E.A."/>
            <person name="Lipzen A."/>
            <person name="Lundell T."/>
            <person name="Morin E."/>
            <person name="Murat C."/>
            <person name="Riley R."/>
            <person name="Ohm R."/>
            <person name="Sun H."/>
            <person name="Tunlid A."/>
            <person name="Henrissat B."/>
            <person name="Grigoriev I.V."/>
            <person name="Hibbett D.S."/>
            <person name="Martin F."/>
        </authorList>
    </citation>
    <scope>NUCLEOTIDE SEQUENCE [LARGE SCALE GENOMIC DNA]</scope>
    <source>
        <strain evidence="3">Marx 270</strain>
    </source>
</reference>
<name>A0A0C3NGD3_PISTI</name>
<dbReference type="SUPFAM" id="SSF100934">
    <property type="entry name" value="Heat shock protein 70kD (HSP70), C-terminal subdomain"/>
    <property type="match status" value="1"/>
</dbReference>
<dbReference type="EMBL" id="KN831999">
    <property type="protein sequence ID" value="KIO00100.1"/>
    <property type="molecule type" value="Genomic_DNA"/>
</dbReference>
<dbReference type="HOGENOM" id="CLU_3093125_0_0_1"/>
<dbReference type="STRING" id="870435.A0A0C3NGD3"/>
<dbReference type="InParanoid" id="A0A0C3NGD3"/>
<dbReference type="AlphaFoldDB" id="A0A0C3NGD3"/>
<proteinExistence type="predicted"/>
<dbReference type="Gene3D" id="1.20.1270.10">
    <property type="match status" value="1"/>
</dbReference>
<dbReference type="InterPro" id="IPR029048">
    <property type="entry name" value="HSP70_C_sf"/>
</dbReference>
<accession>A0A0C3NGD3</accession>
<reference evidence="2 3" key="1">
    <citation type="submission" date="2014-04" db="EMBL/GenBank/DDBJ databases">
        <authorList>
            <consortium name="DOE Joint Genome Institute"/>
            <person name="Kuo A."/>
            <person name="Kohler A."/>
            <person name="Costa M.D."/>
            <person name="Nagy L.G."/>
            <person name="Floudas D."/>
            <person name="Copeland A."/>
            <person name="Barry K.W."/>
            <person name="Cichocki N."/>
            <person name="Veneault-Fourrey C."/>
            <person name="LaButti K."/>
            <person name="Lindquist E.A."/>
            <person name="Lipzen A."/>
            <person name="Lundell T."/>
            <person name="Morin E."/>
            <person name="Murat C."/>
            <person name="Sun H."/>
            <person name="Tunlid A."/>
            <person name="Henrissat B."/>
            <person name="Grigoriev I.V."/>
            <person name="Hibbett D.S."/>
            <person name="Martin F."/>
            <person name="Nordberg H.P."/>
            <person name="Cantor M.N."/>
            <person name="Hua S.X."/>
        </authorList>
    </citation>
    <scope>NUCLEOTIDE SEQUENCE [LARGE SCALE GENOMIC DNA]</scope>
    <source>
        <strain evidence="2 3">Marx 270</strain>
    </source>
</reference>